<evidence type="ECO:0000313" key="2">
    <source>
        <dbReference type="EMBL" id="RAI73226.1"/>
    </source>
</evidence>
<dbReference type="OrthoDB" id="970950at2"/>
<sequence>MNELNELLSYFEGRCLPETEFVISPWARTSNLLKCVKLAIATAQDGNKASIRRLQMIRQRLERQQVVRAKW</sequence>
<proteinExistence type="predicted"/>
<name>A0A327NGZ8_9BACT</name>
<comment type="caution">
    <text evidence="2">The sequence shown here is derived from an EMBL/GenBank/DDBJ whole genome shotgun (WGS) entry which is preliminary data.</text>
</comment>
<reference evidence="2 3" key="1">
    <citation type="submission" date="2018-06" db="EMBL/GenBank/DDBJ databases">
        <title>Spirosoma sp. HMF3257 Genome sequencing and assembly.</title>
        <authorList>
            <person name="Kang H."/>
            <person name="Cha I."/>
            <person name="Kim H."/>
            <person name="Kang J."/>
            <person name="Joh K."/>
        </authorList>
    </citation>
    <scope>NUCLEOTIDE SEQUENCE [LARGE SCALE GENOMIC DNA]</scope>
    <source>
        <strain evidence="2 3">HMF3257</strain>
    </source>
</reference>
<evidence type="ECO:0000259" key="1">
    <source>
        <dbReference type="Pfam" id="PF22292"/>
    </source>
</evidence>
<dbReference type="EMBL" id="QLII01000001">
    <property type="protein sequence ID" value="RAI73226.1"/>
    <property type="molecule type" value="Genomic_DNA"/>
</dbReference>
<dbReference type="InterPro" id="IPR054238">
    <property type="entry name" value="DUF6965"/>
</dbReference>
<dbReference type="Pfam" id="PF22292">
    <property type="entry name" value="DUF6965"/>
    <property type="match status" value="1"/>
</dbReference>
<accession>A0A327NGZ8</accession>
<dbReference type="AlphaFoldDB" id="A0A327NGZ8"/>
<keyword evidence="3" id="KW-1185">Reference proteome</keyword>
<organism evidence="2 3">
    <name type="scientific">Spirosoma telluris</name>
    <dbReference type="NCBI Taxonomy" id="2183553"/>
    <lineage>
        <taxon>Bacteria</taxon>
        <taxon>Pseudomonadati</taxon>
        <taxon>Bacteroidota</taxon>
        <taxon>Cytophagia</taxon>
        <taxon>Cytophagales</taxon>
        <taxon>Cytophagaceae</taxon>
        <taxon>Spirosoma</taxon>
    </lineage>
</organism>
<dbReference type="RefSeq" id="WP_111340108.1">
    <property type="nucleotide sequence ID" value="NZ_QLII01000001.1"/>
</dbReference>
<gene>
    <name evidence="2" type="ORF">HMF3257_00185</name>
</gene>
<dbReference type="Proteomes" id="UP000249016">
    <property type="component" value="Unassembled WGS sequence"/>
</dbReference>
<feature type="domain" description="DUF6965" evidence="1">
    <location>
        <begin position="3"/>
        <end position="62"/>
    </location>
</feature>
<protein>
    <recommendedName>
        <fullName evidence="1">DUF6965 domain-containing protein</fullName>
    </recommendedName>
</protein>
<evidence type="ECO:0000313" key="3">
    <source>
        <dbReference type="Proteomes" id="UP000249016"/>
    </source>
</evidence>